<organism evidence="1 2">
    <name type="scientific">Colletotrichum orbiculare (strain 104-T / ATCC 96160 / CBS 514.97 / LARS 414 / MAFF 240422)</name>
    <name type="common">Cucumber anthracnose fungus</name>
    <name type="synonym">Colletotrichum lagenarium</name>
    <dbReference type="NCBI Taxonomy" id="1213857"/>
    <lineage>
        <taxon>Eukaryota</taxon>
        <taxon>Fungi</taxon>
        <taxon>Dikarya</taxon>
        <taxon>Ascomycota</taxon>
        <taxon>Pezizomycotina</taxon>
        <taxon>Sordariomycetes</taxon>
        <taxon>Hypocreomycetidae</taxon>
        <taxon>Glomerellales</taxon>
        <taxon>Glomerellaceae</taxon>
        <taxon>Colletotrichum</taxon>
        <taxon>Colletotrichum orbiculare species complex</taxon>
    </lineage>
</organism>
<evidence type="ECO:0000313" key="2">
    <source>
        <dbReference type="Proteomes" id="UP000014480"/>
    </source>
</evidence>
<reference evidence="2" key="1">
    <citation type="journal article" date="2013" name="New Phytol.">
        <title>Comparative genomic and transcriptomic analyses reveal the hemibiotrophic stage shift of Colletotrichum fungi.</title>
        <authorList>
            <person name="Gan P."/>
            <person name="Ikeda K."/>
            <person name="Irieda H."/>
            <person name="Narusaka M."/>
            <person name="O'Connell R.J."/>
            <person name="Narusaka Y."/>
            <person name="Takano Y."/>
            <person name="Kubo Y."/>
            <person name="Shirasu K."/>
        </authorList>
    </citation>
    <scope>NUCLEOTIDE SEQUENCE [LARGE SCALE GENOMIC DNA]</scope>
    <source>
        <strain evidence="2">104-T / ATCC 96160 / CBS 514.97 / LARS 414 / MAFF 240422</strain>
    </source>
</reference>
<evidence type="ECO:0000313" key="1">
    <source>
        <dbReference type="EMBL" id="TDZ21399.1"/>
    </source>
</evidence>
<dbReference type="Proteomes" id="UP000014480">
    <property type="component" value="Unassembled WGS sequence"/>
</dbReference>
<proteinExistence type="predicted"/>
<sequence>MGSKNRRVFGSSSSIPLTKYVQDDYMVHYTDGILFNKPTSTMLSRANEKKSPASFPNIVSSAATSAYLGYLATLLQHRERALDTYAAEKIVEEAF</sequence>
<comment type="caution">
    <text evidence="1">The sequence shown here is derived from an EMBL/GenBank/DDBJ whole genome shotgun (WGS) entry which is preliminary data.</text>
</comment>
<reference evidence="2" key="2">
    <citation type="journal article" date="2019" name="Mol. Plant Microbe Interact.">
        <title>Genome sequence resources for four phytopathogenic fungi from the Colletotrichum orbiculare species complex.</title>
        <authorList>
            <person name="Gan P."/>
            <person name="Tsushima A."/>
            <person name="Narusaka M."/>
            <person name="Narusaka Y."/>
            <person name="Takano Y."/>
            <person name="Kubo Y."/>
            <person name="Shirasu K."/>
        </authorList>
    </citation>
    <scope>GENOME REANNOTATION</scope>
    <source>
        <strain evidence="2">104-T / ATCC 96160 / CBS 514.97 / LARS 414 / MAFF 240422</strain>
    </source>
</reference>
<dbReference type="EMBL" id="AMCV02000015">
    <property type="protein sequence ID" value="TDZ21399.1"/>
    <property type="molecule type" value="Genomic_DNA"/>
</dbReference>
<dbReference type="AlphaFoldDB" id="A0A484FSF2"/>
<protein>
    <submittedName>
        <fullName evidence="1">Uncharacterized protein</fullName>
    </submittedName>
</protein>
<keyword evidence="2" id="KW-1185">Reference proteome</keyword>
<accession>A0A484FSF2</accession>
<gene>
    <name evidence="1" type="ORF">Cob_v005777</name>
</gene>
<name>A0A484FSF2_COLOR</name>